<dbReference type="SUPFAM" id="SSF53850">
    <property type="entry name" value="Periplasmic binding protein-like II"/>
    <property type="match status" value="1"/>
</dbReference>
<evidence type="ECO:0000313" key="4">
    <source>
        <dbReference type="Proteomes" id="UP001446337"/>
    </source>
</evidence>
<dbReference type="Gene3D" id="3.40.190.150">
    <property type="entry name" value="Bordetella uptake gene, domain 1"/>
    <property type="match status" value="1"/>
</dbReference>
<dbReference type="Pfam" id="PF03401">
    <property type="entry name" value="TctC"/>
    <property type="match status" value="1"/>
</dbReference>
<dbReference type="Gene3D" id="3.40.190.10">
    <property type="entry name" value="Periplasmic binding protein-like II"/>
    <property type="match status" value="1"/>
</dbReference>
<dbReference type="Proteomes" id="UP001446337">
    <property type="component" value="Chromosome"/>
</dbReference>
<evidence type="ECO:0000313" key="3">
    <source>
        <dbReference type="EMBL" id="XAN14228.1"/>
    </source>
</evidence>
<sequence>MKHGLRRCAAALLSLALPVAAAWADAYPTQPIRLIVPFGAGGVTDTTARVFAEGLTRELGQPVVVENRGGAGGSIAAGAVAKSRADGYTLLVITNGMVAVNPLIYKTLPYDPNKDFTYIAMLANTPTVLAVGADSPYQSLQDVIRAASAQADKIAFSTAGEGSDNYQVMELLQQATGVKMLHVPYKSGSESLTAVMSRNTDVTAVSAVTAVGFIDAGQIRPFAVTSSRRVANLPTIPTVKEVLGKDVEGGSLSGVAAPAGTPDAVVARLNAAIAAVAKGALVQEKIYARGSEPVDPSQEAFKRRVVAEQEKWAALLARPAR</sequence>
<evidence type="ECO:0000256" key="1">
    <source>
        <dbReference type="ARBA" id="ARBA00006987"/>
    </source>
</evidence>
<keyword evidence="2" id="KW-0732">Signal</keyword>
<dbReference type="PANTHER" id="PTHR42928">
    <property type="entry name" value="TRICARBOXYLATE-BINDING PROTEIN"/>
    <property type="match status" value="1"/>
</dbReference>
<dbReference type="PANTHER" id="PTHR42928:SF5">
    <property type="entry name" value="BLR1237 PROTEIN"/>
    <property type="match status" value="1"/>
</dbReference>
<dbReference type="CDD" id="cd07012">
    <property type="entry name" value="PBP2_Bug_TTT"/>
    <property type="match status" value="1"/>
</dbReference>
<dbReference type="InterPro" id="IPR042100">
    <property type="entry name" value="Bug_dom1"/>
</dbReference>
<dbReference type="InterPro" id="IPR005064">
    <property type="entry name" value="BUG"/>
</dbReference>
<name>A0ABZ3G0T7_ACHDE</name>
<dbReference type="RefSeq" id="WP_276261957.1">
    <property type="nucleotide sequence ID" value="NZ_CP154792.1"/>
</dbReference>
<proteinExistence type="inferred from homology"/>
<dbReference type="PIRSF" id="PIRSF017082">
    <property type="entry name" value="YflP"/>
    <property type="match status" value="1"/>
</dbReference>
<protein>
    <submittedName>
        <fullName evidence="3">Tripartite tricarboxylate transporter substrate binding protein</fullName>
    </submittedName>
</protein>
<feature type="chain" id="PRO_5045821078" evidence="2">
    <location>
        <begin position="25"/>
        <end position="321"/>
    </location>
</feature>
<accession>A0ABZ3G0T7</accession>
<reference evidence="3 4" key="1">
    <citation type="submission" date="2024-05" db="EMBL/GenBank/DDBJ databases">
        <title>Achromobacter denitrificans. BP1, complete genome.</title>
        <authorList>
            <person name="Zhang B."/>
        </authorList>
    </citation>
    <scope>NUCLEOTIDE SEQUENCE [LARGE SCALE GENOMIC DNA]</scope>
    <source>
        <strain evidence="3 4">BP1</strain>
    </source>
</reference>
<comment type="similarity">
    <text evidence="1">Belongs to the UPF0065 (bug) family.</text>
</comment>
<gene>
    <name evidence="3" type="ORF">AAIK43_22940</name>
</gene>
<feature type="signal peptide" evidence="2">
    <location>
        <begin position="1"/>
        <end position="24"/>
    </location>
</feature>
<organism evidence="3 4">
    <name type="scientific">Achromobacter denitrificans</name>
    <name type="common">Alcaligenes denitrificans</name>
    <dbReference type="NCBI Taxonomy" id="32002"/>
    <lineage>
        <taxon>Bacteria</taxon>
        <taxon>Pseudomonadati</taxon>
        <taxon>Pseudomonadota</taxon>
        <taxon>Betaproteobacteria</taxon>
        <taxon>Burkholderiales</taxon>
        <taxon>Alcaligenaceae</taxon>
        <taxon>Achromobacter</taxon>
    </lineage>
</organism>
<evidence type="ECO:0000256" key="2">
    <source>
        <dbReference type="SAM" id="SignalP"/>
    </source>
</evidence>
<dbReference type="EMBL" id="CP154792">
    <property type="protein sequence ID" value="XAN14228.1"/>
    <property type="molecule type" value="Genomic_DNA"/>
</dbReference>
<keyword evidence="4" id="KW-1185">Reference proteome</keyword>